<reference evidence="5" key="1">
    <citation type="journal article" date="2013" name="Nature">
        <title>Pan genome of the phytoplankton Emiliania underpins its global distribution.</title>
        <authorList>
            <person name="Read B.A."/>
            <person name="Kegel J."/>
            <person name="Klute M.J."/>
            <person name="Kuo A."/>
            <person name="Lefebvre S.C."/>
            <person name="Maumus F."/>
            <person name="Mayer C."/>
            <person name="Miller J."/>
            <person name="Monier A."/>
            <person name="Salamov A."/>
            <person name="Young J."/>
            <person name="Aguilar M."/>
            <person name="Claverie J.M."/>
            <person name="Frickenhaus S."/>
            <person name="Gonzalez K."/>
            <person name="Herman E.K."/>
            <person name="Lin Y.C."/>
            <person name="Napier J."/>
            <person name="Ogata H."/>
            <person name="Sarno A.F."/>
            <person name="Shmutz J."/>
            <person name="Schroeder D."/>
            <person name="de Vargas C."/>
            <person name="Verret F."/>
            <person name="von Dassow P."/>
            <person name="Valentin K."/>
            <person name="Van de Peer Y."/>
            <person name="Wheeler G."/>
            <person name="Dacks J.B."/>
            <person name="Delwiche C.F."/>
            <person name="Dyhrman S.T."/>
            <person name="Glockner G."/>
            <person name="John U."/>
            <person name="Richards T."/>
            <person name="Worden A.Z."/>
            <person name="Zhang X."/>
            <person name="Grigoriev I.V."/>
            <person name="Allen A.E."/>
            <person name="Bidle K."/>
            <person name="Borodovsky M."/>
            <person name="Bowler C."/>
            <person name="Brownlee C."/>
            <person name="Cock J.M."/>
            <person name="Elias M."/>
            <person name="Gladyshev V.N."/>
            <person name="Groth M."/>
            <person name="Guda C."/>
            <person name="Hadaegh A."/>
            <person name="Iglesias-Rodriguez M.D."/>
            <person name="Jenkins J."/>
            <person name="Jones B.M."/>
            <person name="Lawson T."/>
            <person name="Leese F."/>
            <person name="Lindquist E."/>
            <person name="Lobanov A."/>
            <person name="Lomsadze A."/>
            <person name="Malik S.B."/>
            <person name="Marsh M.E."/>
            <person name="Mackinder L."/>
            <person name="Mock T."/>
            <person name="Mueller-Roeber B."/>
            <person name="Pagarete A."/>
            <person name="Parker M."/>
            <person name="Probert I."/>
            <person name="Quesneville H."/>
            <person name="Raines C."/>
            <person name="Rensing S.A."/>
            <person name="Riano-Pachon D.M."/>
            <person name="Richier S."/>
            <person name="Rokitta S."/>
            <person name="Shiraiwa Y."/>
            <person name="Soanes D.M."/>
            <person name="van der Giezen M."/>
            <person name="Wahlund T.M."/>
            <person name="Williams B."/>
            <person name="Wilson W."/>
            <person name="Wolfe G."/>
            <person name="Wurch L.L."/>
        </authorList>
    </citation>
    <scope>NUCLEOTIDE SEQUENCE</scope>
</reference>
<dbReference type="PANTHER" id="PTHR23305:SF1">
    <property type="entry name" value="OBG-TYPE G DOMAIN-CONTAINING PROTEIN"/>
    <property type="match status" value="1"/>
</dbReference>
<dbReference type="GO" id="GO:0005525">
    <property type="term" value="F:GTP binding"/>
    <property type="evidence" value="ECO:0007669"/>
    <property type="project" value="InterPro"/>
</dbReference>
<sequence>MGGSRRQPAGPKPATASILCLHGGRQSAELFRQRIDRLRARCQAEGIRLIFVDAPMLQPDGSRCWYDEDGGDAAGAASAAAIAVREEWERHAPVSGLLGFSQGAAVAAATALCSGGDDAPLPGLRFVILAGAPHEPLPVATGHRSRLPSLHLLSAADSAVPAHSSEAVAARFEEAQELEAAEAIFGPDFALDEDSLDGEALQAAAAEASAAAAADPKGRAGPAPPVRFSVRLTGDSGTSAEQLPPSELRLAVQMGGELVHCMLEHEMPPDGAAALLEAARAAAAAAALEAEPDGSSAAVWSAALLAELSEEAPSAGKSTLFNALTRAGSAPGAAEEAKTGAQPFTTIEPNLGQASLGGKPRLISGHLGSFWVISGRPDGRRLLPCRLIDIAGLVPGAYLGRGKGNLFLQELCRSDSLVHVVDASGTTDEGGNLQDAPEQLQQHGRGGRAVVAEIGWVRAEIHLWVFTNVCAKRPTWRRRPEKLGGMFTGYGCSPALVAGVLKRARAAIIKATVGAEESGAPDAEVLAAACGGTAEEDGREPSLRRPHDVALHRLVAHFVAARWPVAVALNKVDVPGATRRVKKARARHVEEARAQYPSRVLVPVSARSEVERLRAHASAGADGARSYSPDGSTGTLDVLSAAVALRPPTLAFPSSDLATLASLGRGANAARLFDCLLLRPLSTVADLCEAVRREGLCAGDLVRAEARGVFTPEVAVVRRDDVVAAKGPIVRLQTRRAAWQGRAEAAEQAEEHQRGTKACGRRRQTG</sequence>
<dbReference type="PaxDb" id="2903-EOD08279"/>
<evidence type="ECO:0000313" key="5">
    <source>
        <dbReference type="Proteomes" id="UP000013827"/>
    </source>
</evidence>
<proteinExistence type="predicted"/>
<dbReference type="AlphaFoldDB" id="A0A0D3IAJ4"/>
<dbReference type="EnsemblProtists" id="EOD08279">
    <property type="protein sequence ID" value="EOD08279"/>
    <property type="gene ID" value="EMIHUDRAFT_459994"/>
</dbReference>
<evidence type="ECO:0000256" key="1">
    <source>
        <dbReference type="SAM" id="MobiDB-lite"/>
    </source>
</evidence>
<evidence type="ECO:0000259" key="2">
    <source>
        <dbReference type="Pfam" id="PF01926"/>
    </source>
</evidence>
<dbReference type="Proteomes" id="UP000013827">
    <property type="component" value="Unassembled WGS sequence"/>
</dbReference>
<dbReference type="eggNOG" id="KOG1491">
    <property type="taxonomic scope" value="Eukaryota"/>
</dbReference>
<name>A0A0D3IAJ4_EMIH1</name>
<evidence type="ECO:0000313" key="4">
    <source>
        <dbReference type="EnsemblProtists" id="EOD08279"/>
    </source>
</evidence>
<dbReference type="GO" id="GO:0016887">
    <property type="term" value="F:ATP hydrolysis activity"/>
    <property type="evidence" value="ECO:0007669"/>
    <property type="project" value="TreeGrafter"/>
</dbReference>
<dbReference type="Pfam" id="PF03959">
    <property type="entry name" value="FSH1"/>
    <property type="match status" value="1"/>
</dbReference>
<keyword evidence="5" id="KW-1185">Reference proteome</keyword>
<feature type="domain" description="Serine hydrolase" evidence="3">
    <location>
        <begin position="17"/>
        <end position="177"/>
    </location>
</feature>
<dbReference type="InterPro" id="IPR006073">
    <property type="entry name" value="GTP-bd"/>
</dbReference>
<dbReference type="Gene3D" id="3.40.50.1820">
    <property type="entry name" value="alpha/beta hydrolase"/>
    <property type="match status" value="1"/>
</dbReference>
<reference evidence="4" key="2">
    <citation type="submission" date="2024-10" db="UniProtKB">
        <authorList>
            <consortium name="EnsemblProtists"/>
        </authorList>
    </citation>
    <scope>IDENTIFICATION</scope>
</reference>
<dbReference type="HOGENOM" id="CLU_364660_0_0_1"/>
<evidence type="ECO:0008006" key="6">
    <source>
        <dbReference type="Google" id="ProtNLM"/>
    </source>
</evidence>
<dbReference type="Gene3D" id="3.40.50.300">
    <property type="entry name" value="P-loop containing nucleotide triphosphate hydrolases"/>
    <property type="match status" value="1"/>
</dbReference>
<protein>
    <recommendedName>
        <fullName evidence="6">OBG-type G domain-containing protein</fullName>
    </recommendedName>
</protein>
<dbReference type="InterPro" id="IPR027417">
    <property type="entry name" value="P-loop_NTPase"/>
</dbReference>
<dbReference type="eggNOG" id="KOG2551">
    <property type="taxonomic scope" value="Eukaryota"/>
</dbReference>
<dbReference type="PANTHER" id="PTHR23305">
    <property type="entry name" value="OBG GTPASE FAMILY"/>
    <property type="match status" value="1"/>
</dbReference>
<feature type="region of interest" description="Disordered" evidence="1">
    <location>
        <begin position="743"/>
        <end position="766"/>
    </location>
</feature>
<dbReference type="RefSeq" id="XP_005760708.1">
    <property type="nucleotide sequence ID" value="XM_005760651.1"/>
</dbReference>
<feature type="domain" description="G" evidence="2">
    <location>
        <begin position="313"/>
        <end position="428"/>
    </location>
</feature>
<accession>A0A0D3IAJ4</accession>
<dbReference type="STRING" id="2903.R1DHV0"/>
<dbReference type="InterPro" id="IPR029058">
    <property type="entry name" value="AB_hydrolase_fold"/>
</dbReference>
<dbReference type="PRINTS" id="PR00326">
    <property type="entry name" value="GTP1OBG"/>
</dbReference>
<dbReference type="Pfam" id="PF01926">
    <property type="entry name" value="MMR_HSR1"/>
    <property type="match status" value="1"/>
</dbReference>
<dbReference type="GeneID" id="17254433"/>
<evidence type="ECO:0000259" key="3">
    <source>
        <dbReference type="Pfam" id="PF03959"/>
    </source>
</evidence>
<dbReference type="SUPFAM" id="SSF53474">
    <property type="entry name" value="alpha/beta-Hydrolases"/>
    <property type="match status" value="1"/>
</dbReference>
<dbReference type="GO" id="GO:0005737">
    <property type="term" value="C:cytoplasm"/>
    <property type="evidence" value="ECO:0007669"/>
    <property type="project" value="TreeGrafter"/>
</dbReference>
<organism evidence="4 5">
    <name type="scientific">Emiliania huxleyi (strain CCMP1516)</name>
    <dbReference type="NCBI Taxonomy" id="280463"/>
    <lineage>
        <taxon>Eukaryota</taxon>
        <taxon>Haptista</taxon>
        <taxon>Haptophyta</taxon>
        <taxon>Prymnesiophyceae</taxon>
        <taxon>Isochrysidales</taxon>
        <taxon>Noelaerhabdaceae</taxon>
        <taxon>Emiliania</taxon>
    </lineage>
</organism>
<dbReference type="SUPFAM" id="SSF52540">
    <property type="entry name" value="P-loop containing nucleoside triphosphate hydrolases"/>
    <property type="match status" value="1"/>
</dbReference>
<dbReference type="InterPro" id="IPR005645">
    <property type="entry name" value="FSH-like_dom"/>
</dbReference>
<dbReference type="KEGG" id="ehx:EMIHUDRAFT_459994"/>